<dbReference type="PRINTS" id="PR00081">
    <property type="entry name" value="GDHRDH"/>
</dbReference>
<protein>
    <submittedName>
        <fullName evidence="2">SDR family NAD(P)-dependent oxidoreductase</fullName>
    </submittedName>
</protein>
<dbReference type="RefSeq" id="WP_119759326.1">
    <property type="nucleotide sequence ID" value="NZ_QYUM01000002.1"/>
</dbReference>
<dbReference type="PANTHER" id="PTHR43157">
    <property type="entry name" value="PHOSPHATIDYLINOSITOL-GLYCAN BIOSYNTHESIS CLASS F PROTEIN-RELATED"/>
    <property type="match status" value="1"/>
</dbReference>
<dbReference type="Proteomes" id="UP000286100">
    <property type="component" value="Unassembled WGS sequence"/>
</dbReference>
<dbReference type="Gene3D" id="3.40.50.720">
    <property type="entry name" value="NAD(P)-binding Rossmann-like Domain"/>
    <property type="match status" value="1"/>
</dbReference>
<comment type="caution">
    <text evidence="2">The sequence shown here is derived from an EMBL/GenBank/DDBJ whole genome shotgun (WGS) entry which is preliminary data.</text>
</comment>
<dbReference type="EMBL" id="QYUM01000002">
    <property type="protein sequence ID" value="RJF93047.1"/>
    <property type="molecule type" value="Genomic_DNA"/>
</dbReference>
<proteinExistence type="predicted"/>
<evidence type="ECO:0000256" key="1">
    <source>
        <dbReference type="ARBA" id="ARBA00023002"/>
    </source>
</evidence>
<accession>A0A418WP85</accession>
<sequence length="291" mass="30777">MASGKPRVAVVTGASSGIGKEVAKALACRGWRVIGTGRDPARIAAAEAEIRALSSGQSVDMLRADLSLLTEAERAARDIAALTDRIDVLVNNAGGMASALAMTAEGYEANFAGNHLGPFLLTRRLLPLLRAAAANAPQGAVRILNTASDASEMIPAINLDDMQNLASFNPGLAYCTGKLANVLFARALAKRLADDGIVAHAVHPGAVDSNFFSYAPADTQARVRDLPKFSEKEGADTLVWLATSDEGGQSNGGYWYQRKPRAPNPIVDDDAVIERFWDESERLVFRSGANG</sequence>
<dbReference type="GO" id="GO:0016491">
    <property type="term" value="F:oxidoreductase activity"/>
    <property type="evidence" value="ECO:0007669"/>
    <property type="project" value="UniProtKB-KW"/>
</dbReference>
<dbReference type="SUPFAM" id="SSF51735">
    <property type="entry name" value="NAD(P)-binding Rossmann-fold domains"/>
    <property type="match status" value="1"/>
</dbReference>
<evidence type="ECO:0000313" key="2">
    <source>
        <dbReference type="EMBL" id="RJF93047.1"/>
    </source>
</evidence>
<dbReference type="AlphaFoldDB" id="A0A418WP85"/>
<dbReference type="InterPro" id="IPR002347">
    <property type="entry name" value="SDR_fam"/>
</dbReference>
<organism evidence="2 3">
    <name type="scientific">Sphingomonas cavernae</name>
    <dbReference type="NCBI Taxonomy" id="2320861"/>
    <lineage>
        <taxon>Bacteria</taxon>
        <taxon>Pseudomonadati</taxon>
        <taxon>Pseudomonadota</taxon>
        <taxon>Alphaproteobacteria</taxon>
        <taxon>Sphingomonadales</taxon>
        <taxon>Sphingomonadaceae</taxon>
        <taxon>Sphingomonas</taxon>
    </lineage>
</organism>
<dbReference type="OrthoDB" id="109589at2"/>
<dbReference type="PANTHER" id="PTHR43157:SF31">
    <property type="entry name" value="PHOSPHATIDYLINOSITOL-GLYCAN BIOSYNTHESIS CLASS F PROTEIN"/>
    <property type="match status" value="1"/>
</dbReference>
<reference evidence="2 3" key="1">
    <citation type="submission" date="2018-09" db="EMBL/GenBank/DDBJ databases">
        <authorList>
            <person name="Zhu H."/>
        </authorList>
    </citation>
    <scope>NUCLEOTIDE SEQUENCE [LARGE SCALE GENOMIC DNA]</scope>
    <source>
        <strain evidence="2 3">K2R01-6</strain>
    </source>
</reference>
<keyword evidence="1" id="KW-0560">Oxidoreductase</keyword>
<name>A0A418WP85_9SPHN</name>
<gene>
    <name evidence="2" type="ORF">D3876_01290</name>
</gene>
<dbReference type="Pfam" id="PF00106">
    <property type="entry name" value="adh_short"/>
    <property type="match status" value="1"/>
</dbReference>
<dbReference type="InterPro" id="IPR036291">
    <property type="entry name" value="NAD(P)-bd_dom_sf"/>
</dbReference>
<evidence type="ECO:0000313" key="3">
    <source>
        <dbReference type="Proteomes" id="UP000286100"/>
    </source>
</evidence>
<keyword evidence="3" id="KW-1185">Reference proteome</keyword>